<dbReference type="InterPro" id="IPR005302">
    <property type="entry name" value="MoCF_Sase_C"/>
</dbReference>
<evidence type="ECO:0000313" key="2">
    <source>
        <dbReference type="EMBL" id="ABJ85668.1"/>
    </source>
</evidence>
<dbReference type="AlphaFoldDB" id="Q01XE7"/>
<dbReference type="Pfam" id="PF03473">
    <property type="entry name" value="MOSC"/>
    <property type="match status" value="1"/>
</dbReference>
<feature type="domain" description="MOSC" evidence="1">
    <location>
        <begin position="136"/>
        <end position="296"/>
    </location>
</feature>
<dbReference type="eggNOG" id="COG3217">
    <property type="taxonomic scope" value="Bacteria"/>
</dbReference>
<dbReference type="GO" id="GO:0030151">
    <property type="term" value="F:molybdenum ion binding"/>
    <property type="evidence" value="ECO:0007669"/>
    <property type="project" value="InterPro"/>
</dbReference>
<protein>
    <submittedName>
        <fullName evidence="2">MOSC domain containing protein</fullName>
    </submittedName>
</protein>
<dbReference type="EMBL" id="CP000473">
    <property type="protein sequence ID" value="ABJ85668.1"/>
    <property type="molecule type" value="Genomic_DNA"/>
</dbReference>
<dbReference type="Gene3D" id="2.40.33.20">
    <property type="entry name" value="PK beta-barrel domain-like"/>
    <property type="match status" value="1"/>
</dbReference>
<dbReference type="InterPro" id="IPR005303">
    <property type="entry name" value="MOCOS_middle"/>
</dbReference>
<proteinExistence type="predicted"/>
<accession>Q01XE7</accession>
<gene>
    <name evidence="2" type="ordered locus">Acid_4709</name>
</gene>
<evidence type="ECO:0000259" key="1">
    <source>
        <dbReference type="PROSITE" id="PS51340"/>
    </source>
</evidence>
<dbReference type="InParanoid" id="Q01XE7"/>
<dbReference type="GO" id="GO:0030170">
    <property type="term" value="F:pyridoxal phosphate binding"/>
    <property type="evidence" value="ECO:0007669"/>
    <property type="project" value="InterPro"/>
</dbReference>
<dbReference type="PROSITE" id="PS51340">
    <property type="entry name" value="MOSC"/>
    <property type="match status" value="1"/>
</dbReference>
<dbReference type="OrthoDB" id="581532at2"/>
<name>Q01XE7_SOLUE</name>
<dbReference type="STRING" id="234267.Acid_4709"/>
<dbReference type="HOGENOM" id="CLU_028286_4_0_0"/>
<dbReference type="GO" id="GO:0003824">
    <property type="term" value="F:catalytic activity"/>
    <property type="evidence" value="ECO:0007669"/>
    <property type="project" value="InterPro"/>
</dbReference>
<dbReference type="SUPFAM" id="SSF50800">
    <property type="entry name" value="PK beta-barrel domain-like"/>
    <property type="match status" value="1"/>
</dbReference>
<organism evidence="2">
    <name type="scientific">Solibacter usitatus (strain Ellin6076)</name>
    <dbReference type="NCBI Taxonomy" id="234267"/>
    <lineage>
        <taxon>Bacteria</taxon>
        <taxon>Pseudomonadati</taxon>
        <taxon>Acidobacteriota</taxon>
        <taxon>Terriglobia</taxon>
        <taxon>Bryobacterales</taxon>
        <taxon>Solibacteraceae</taxon>
        <taxon>Candidatus Solibacter</taxon>
    </lineage>
</organism>
<dbReference type="Pfam" id="PF03476">
    <property type="entry name" value="MOSC_N"/>
    <property type="match status" value="1"/>
</dbReference>
<reference evidence="2" key="1">
    <citation type="submission" date="2006-10" db="EMBL/GenBank/DDBJ databases">
        <title>Complete sequence of Solibacter usitatus Ellin6076.</title>
        <authorList>
            <consortium name="US DOE Joint Genome Institute"/>
            <person name="Copeland A."/>
            <person name="Lucas S."/>
            <person name="Lapidus A."/>
            <person name="Barry K."/>
            <person name="Detter J.C."/>
            <person name="Glavina del Rio T."/>
            <person name="Hammon N."/>
            <person name="Israni S."/>
            <person name="Dalin E."/>
            <person name="Tice H."/>
            <person name="Pitluck S."/>
            <person name="Thompson L.S."/>
            <person name="Brettin T."/>
            <person name="Bruce D."/>
            <person name="Han C."/>
            <person name="Tapia R."/>
            <person name="Gilna P."/>
            <person name="Schmutz J."/>
            <person name="Larimer F."/>
            <person name="Land M."/>
            <person name="Hauser L."/>
            <person name="Kyrpides N."/>
            <person name="Mikhailova N."/>
            <person name="Janssen P.H."/>
            <person name="Kuske C.R."/>
            <person name="Richardson P."/>
        </authorList>
    </citation>
    <scope>NUCLEOTIDE SEQUENCE</scope>
    <source>
        <strain evidence="2">Ellin6076</strain>
    </source>
</reference>
<dbReference type="InterPro" id="IPR011037">
    <property type="entry name" value="Pyrv_Knase-like_insert_dom_sf"/>
</dbReference>
<sequence>MTHQIRRHGKLIRKGGHMSADTLSRVASLWRYPVKSMAGEQVPVAQVTERGLLGDRVYALVDRTTNRAATVRTWGASLLSYRSEFVEEPREGEPAPTVSITAPDGAVFSGNDRDGQERLSTALGRSLTLMTTAPAGLLVEFPAGTLGGKLSDATEVPLSGAAPPGTFFDYACVHLIATSTIQHLQSAYPQGRFEVQRFRPNIVVQTDAPAFVENSWAGRRFAIGEEVVLRASIPCPRCVNTTLPQQNLPHDSGILRTIAQNNPVDLGDFGKLPCAGVYADVVTKGRIRPGDIVRYLD</sequence>
<dbReference type="KEGG" id="sus:Acid_4709"/>